<sequence>MLNWFLRFWSLRDGRKSRNLNLYIVVSVFLKEFGGCSNIKGFSLFIGFFAMFN</sequence>
<evidence type="ECO:0000313" key="2">
    <source>
        <dbReference type="Proteomes" id="UP001054252"/>
    </source>
</evidence>
<dbReference type="AlphaFoldDB" id="A0AAV5MQT1"/>
<protein>
    <submittedName>
        <fullName evidence="1">Uncharacterized protein</fullName>
    </submittedName>
</protein>
<organism evidence="1 2">
    <name type="scientific">Rubroshorea leprosula</name>
    <dbReference type="NCBI Taxonomy" id="152421"/>
    <lineage>
        <taxon>Eukaryota</taxon>
        <taxon>Viridiplantae</taxon>
        <taxon>Streptophyta</taxon>
        <taxon>Embryophyta</taxon>
        <taxon>Tracheophyta</taxon>
        <taxon>Spermatophyta</taxon>
        <taxon>Magnoliopsida</taxon>
        <taxon>eudicotyledons</taxon>
        <taxon>Gunneridae</taxon>
        <taxon>Pentapetalae</taxon>
        <taxon>rosids</taxon>
        <taxon>malvids</taxon>
        <taxon>Malvales</taxon>
        <taxon>Dipterocarpaceae</taxon>
        <taxon>Rubroshorea</taxon>
    </lineage>
</organism>
<keyword evidence="2" id="KW-1185">Reference proteome</keyword>
<name>A0AAV5MQT1_9ROSI</name>
<proteinExistence type="predicted"/>
<comment type="caution">
    <text evidence="1">The sequence shown here is derived from an EMBL/GenBank/DDBJ whole genome shotgun (WGS) entry which is preliminary data.</text>
</comment>
<dbReference type="Proteomes" id="UP001054252">
    <property type="component" value="Unassembled WGS sequence"/>
</dbReference>
<dbReference type="EMBL" id="BPVZ01000544">
    <property type="protein sequence ID" value="GKV51808.1"/>
    <property type="molecule type" value="Genomic_DNA"/>
</dbReference>
<reference evidence="1 2" key="1">
    <citation type="journal article" date="2021" name="Commun. Biol.">
        <title>The genome of Shorea leprosula (Dipterocarpaceae) highlights the ecological relevance of drought in aseasonal tropical rainforests.</title>
        <authorList>
            <person name="Ng K.K.S."/>
            <person name="Kobayashi M.J."/>
            <person name="Fawcett J.A."/>
            <person name="Hatakeyama M."/>
            <person name="Paape T."/>
            <person name="Ng C.H."/>
            <person name="Ang C.C."/>
            <person name="Tnah L.H."/>
            <person name="Lee C.T."/>
            <person name="Nishiyama T."/>
            <person name="Sese J."/>
            <person name="O'Brien M.J."/>
            <person name="Copetti D."/>
            <person name="Mohd Noor M.I."/>
            <person name="Ong R.C."/>
            <person name="Putra M."/>
            <person name="Sireger I.Z."/>
            <person name="Indrioko S."/>
            <person name="Kosugi Y."/>
            <person name="Izuno A."/>
            <person name="Isagi Y."/>
            <person name="Lee S.L."/>
            <person name="Shimizu K.K."/>
        </authorList>
    </citation>
    <scope>NUCLEOTIDE SEQUENCE [LARGE SCALE GENOMIC DNA]</scope>
    <source>
        <strain evidence="1">214</strain>
    </source>
</reference>
<evidence type="ECO:0000313" key="1">
    <source>
        <dbReference type="EMBL" id="GKV51808.1"/>
    </source>
</evidence>
<gene>
    <name evidence="1" type="ORF">SLEP1_g58432</name>
</gene>
<accession>A0AAV5MQT1</accession>